<keyword evidence="2 4" id="KW-0328">Glycosyltransferase</keyword>
<proteinExistence type="inferred from homology"/>
<evidence type="ECO:0000256" key="4">
    <source>
        <dbReference type="RuleBase" id="RU367136"/>
    </source>
</evidence>
<keyword evidence="4" id="KW-0256">Endoplasmic reticulum</keyword>
<sequence length="356" mass="40653">MNIAFVHPDLGIGGAERLVVDAAVALKFKNHKVIIYTSHHDKTHCFLETKDEMADVIVVNSRFTCSIFKESFPSIKKIPSILYPGIRFESYDKAVDLNDSSVKKIQTQKQIILSINRFERKKNIELAIESFAELVNRETYSLKQDKLLVITGGHDPRNLENFEYLNELRELSSSLKLKSLTLYPSDTSTTLITDKSINVLFLPSFNENQRTYLLQNAKCLLYTPSGEHFGIVPVEAMYAKVPVIAVNSGGPMETVIDGETGFLCEADKLEFSSRLEKILTNENLRKKFGNNGKSQVLKNFSLEQFVENLDRLIHLLLEKKDKGLLFKTDEGKITFNYFAISFFVTFSLFFSFIFFY</sequence>
<dbReference type="Proteomes" id="UP001211065">
    <property type="component" value="Unassembled WGS sequence"/>
</dbReference>
<feature type="domain" description="Glycosyl transferase family 1" evidence="5">
    <location>
        <begin position="101"/>
        <end position="170"/>
    </location>
</feature>
<organism evidence="6 7">
    <name type="scientific">Clydaea vesicula</name>
    <dbReference type="NCBI Taxonomy" id="447962"/>
    <lineage>
        <taxon>Eukaryota</taxon>
        <taxon>Fungi</taxon>
        <taxon>Fungi incertae sedis</taxon>
        <taxon>Chytridiomycota</taxon>
        <taxon>Chytridiomycota incertae sedis</taxon>
        <taxon>Chytridiomycetes</taxon>
        <taxon>Lobulomycetales</taxon>
        <taxon>Lobulomycetaceae</taxon>
        <taxon>Clydaea</taxon>
    </lineage>
</organism>
<dbReference type="Pfam" id="PF00534">
    <property type="entry name" value="Glycos_transf_1"/>
    <property type="match status" value="2"/>
</dbReference>
<dbReference type="InterPro" id="IPR001296">
    <property type="entry name" value="Glyco_trans_1"/>
</dbReference>
<comment type="caution">
    <text evidence="6">The sequence shown here is derived from an EMBL/GenBank/DDBJ whole genome shotgun (WGS) entry which is preliminary data.</text>
</comment>
<reference evidence="6" key="1">
    <citation type="submission" date="2020-05" db="EMBL/GenBank/DDBJ databases">
        <title>Phylogenomic resolution of chytrid fungi.</title>
        <authorList>
            <person name="Stajich J.E."/>
            <person name="Amses K."/>
            <person name="Simmons R."/>
            <person name="Seto K."/>
            <person name="Myers J."/>
            <person name="Bonds A."/>
            <person name="Quandt C.A."/>
            <person name="Barry K."/>
            <person name="Liu P."/>
            <person name="Grigoriev I."/>
            <person name="Longcore J.E."/>
            <person name="James T.Y."/>
        </authorList>
    </citation>
    <scope>NUCLEOTIDE SEQUENCE</scope>
    <source>
        <strain evidence="6">JEL0476</strain>
    </source>
</reference>
<comment type="similarity">
    <text evidence="4">Belongs to the glycosyltransferase group 1 family.</text>
</comment>
<dbReference type="EC" id="2.4.1.132" evidence="4"/>
<dbReference type="GO" id="GO:0102704">
    <property type="term" value="F:GDP-Man:Man(2)GlcNAc(2)-PP-Dol alpha-1,6-mannosyltransferase activity"/>
    <property type="evidence" value="ECO:0007669"/>
    <property type="project" value="UniProtKB-UniRule"/>
</dbReference>
<dbReference type="AlphaFoldDB" id="A0AAD5TWB4"/>
<evidence type="ECO:0000256" key="3">
    <source>
        <dbReference type="ARBA" id="ARBA00022679"/>
    </source>
</evidence>
<keyword evidence="4" id="KW-1133">Transmembrane helix</keyword>
<dbReference type="EMBL" id="JADGJW010000813">
    <property type="protein sequence ID" value="KAJ3211800.1"/>
    <property type="molecule type" value="Genomic_DNA"/>
</dbReference>
<evidence type="ECO:0000256" key="1">
    <source>
        <dbReference type="ARBA" id="ARBA00003142"/>
    </source>
</evidence>
<dbReference type="InterPro" id="IPR027054">
    <property type="entry name" value="ALG2"/>
</dbReference>
<comment type="subcellular location">
    <subcellularLocation>
        <location evidence="4">Endoplasmic reticulum membrane</location>
    </subcellularLocation>
</comment>
<dbReference type="GO" id="GO:0004378">
    <property type="term" value="F:GDP-Man:Man(1)GlcNAc(2)-PP-Dol alpha-1,3-mannosyltransferase activity"/>
    <property type="evidence" value="ECO:0007669"/>
    <property type="project" value="UniProtKB-UniRule"/>
</dbReference>
<protein>
    <recommendedName>
        <fullName evidence="4">Alpha-1,3/1,6-mannosyltransferase ALG2</fullName>
        <ecNumber evidence="4">2.4.1.132</ecNumber>
        <ecNumber evidence="4">2.4.1.257</ecNumber>
    </recommendedName>
    <alternativeName>
        <fullName evidence="4">GDP-Man:Man(1)GlcNAc(2)-PP-Dol alpha-1,3-mannosyltransferase</fullName>
    </alternativeName>
</protein>
<feature type="domain" description="Glycosyl transferase family 1" evidence="5">
    <location>
        <begin position="196"/>
        <end position="294"/>
    </location>
</feature>
<evidence type="ECO:0000313" key="7">
    <source>
        <dbReference type="Proteomes" id="UP001211065"/>
    </source>
</evidence>
<feature type="transmembrane region" description="Helical" evidence="4">
    <location>
        <begin position="335"/>
        <end position="355"/>
    </location>
</feature>
<keyword evidence="3 4" id="KW-0808">Transferase</keyword>
<accession>A0AAD5TWB4</accession>
<comment type="catalytic activity">
    <reaction evidence="4">
        <text>a beta-D-Man-(1-&gt;4)-beta-D-GlcNAc-(1-&gt;4)-alpha-D-GlcNAc-diphospho-di-trans,poly-cis-dolichol + GDP-alpha-D-mannose = an alpha-D-Man-(1-&gt;3)-beta-D-Man-(1-&gt;4)-beta-D-GlcNAc-(1-&gt;4)-alpha-D-GlcNAc-diphospho-di-trans,poly-cis-dolichol + GDP + H(+)</text>
        <dbReference type="Rhea" id="RHEA:29515"/>
        <dbReference type="Rhea" id="RHEA-COMP:19511"/>
        <dbReference type="Rhea" id="RHEA-COMP:19513"/>
        <dbReference type="ChEBI" id="CHEBI:15378"/>
        <dbReference type="ChEBI" id="CHEBI:57527"/>
        <dbReference type="ChEBI" id="CHEBI:58189"/>
        <dbReference type="ChEBI" id="CHEBI:58472"/>
        <dbReference type="ChEBI" id="CHEBI:132510"/>
        <dbReference type="EC" id="2.4.1.132"/>
    </reaction>
    <physiologicalReaction direction="left-to-right" evidence="4">
        <dbReference type="Rhea" id="RHEA:29516"/>
    </physiologicalReaction>
</comment>
<dbReference type="GO" id="GO:0005789">
    <property type="term" value="C:endoplasmic reticulum membrane"/>
    <property type="evidence" value="ECO:0007669"/>
    <property type="project" value="UniProtKB-SubCell"/>
</dbReference>
<keyword evidence="7" id="KW-1185">Reference proteome</keyword>
<comment type="pathway">
    <text evidence="4">Protein modification; protein glycosylation.</text>
</comment>
<dbReference type="SUPFAM" id="SSF53756">
    <property type="entry name" value="UDP-Glycosyltransferase/glycogen phosphorylase"/>
    <property type="match status" value="1"/>
</dbReference>
<evidence type="ECO:0000256" key="2">
    <source>
        <dbReference type="ARBA" id="ARBA00022676"/>
    </source>
</evidence>
<dbReference type="EC" id="2.4.1.257" evidence="4"/>
<comment type="catalytic activity">
    <reaction evidence="4">
        <text>an alpha-D-Man-(1-&gt;3)-beta-D-Man-(1-&gt;4)-beta-D-GlcNAc-(1-&gt;4)-alpha-D-GlcNAc-diphospho-di-trans,poly-cis-dolichol + GDP-alpha-D-mannose = an alpha-D-Man-(1-&gt;3)-[alpha-D-Man-(1-&gt;6)]-beta-D-Man-(1-&gt;4)-beta-D-GlcNAc-(1-&gt;4)-alpha-D-GlcNAc-diphospho-di-trans,poly-cis-dolichol + GDP + H(+)</text>
        <dbReference type="Rhea" id="RHEA:29519"/>
        <dbReference type="Rhea" id="RHEA-COMP:19513"/>
        <dbReference type="Rhea" id="RHEA-COMP:19515"/>
        <dbReference type="ChEBI" id="CHEBI:15378"/>
        <dbReference type="ChEBI" id="CHEBI:57527"/>
        <dbReference type="ChEBI" id="CHEBI:58189"/>
        <dbReference type="ChEBI" id="CHEBI:132510"/>
        <dbReference type="ChEBI" id="CHEBI:132511"/>
        <dbReference type="EC" id="2.4.1.257"/>
    </reaction>
    <physiologicalReaction direction="left-to-right" evidence="4">
        <dbReference type="Rhea" id="RHEA:29520"/>
    </physiologicalReaction>
</comment>
<evidence type="ECO:0000313" key="6">
    <source>
        <dbReference type="EMBL" id="KAJ3211800.1"/>
    </source>
</evidence>
<dbReference type="PANTHER" id="PTHR45918">
    <property type="entry name" value="ALPHA-1,3/1,6-MANNOSYLTRANSFERASE ALG2"/>
    <property type="match status" value="1"/>
</dbReference>
<name>A0AAD5TWB4_9FUNG</name>
<keyword evidence="4" id="KW-0472">Membrane</keyword>
<dbReference type="Gene3D" id="3.40.50.2000">
    <property type="entry name" value="Glycogen Phosphorylase B"/>
    <property type="match status" value="1"/>
</dbReference>
<evidence type="ECO:0000259" key="5">
    <source>
        <dbReference type="Pfam" id="PF00534"/>
    </source>
</evidence>
<comment type="function">
    <text evidence="1 4">Mannosylates Man(2)GlcNAc(2)-dolichol diphosphate and Man(1)GlcNAc(2)-dolichol diphosphate to form Man(3)GlcNAc(2)-dolichol diphosphate.</text>
</comment>
<keyword evidence="4" id="KW-0812">Transmembrane</keyword>
<gene>
    <name evidence="6" type="primary">ALG2</name>
    <name evidence="6" type="ORF">HK099_007921</name>
</gene>
<dbReference type="PANTHER" id="PTHR45918:SF1">
    <property type="entry name" value="ALPHA-1,3_1,6-MANNOSYLTRANSFERASE ALG2"/>
    <property type="match status" value="1"/>
</dbReference>